<proteinExistence type="inferred from homology"/>
<keyword evidence="4" id="KW-0677">Repeat</keyword>
<name>A0AAD7ZCB5_DIPPU</name>
<reference evidence="13" key="2">
    <citation type="submission" date="2023-05" db="EMBL/GenBank/DDBJ databases">
        <authorList>
            <person name="Fouks B."/>
        </authorList>
    </citation>
    <scope>NUCLEOTIDE SEQUENCE</scope>
    <source>
        <strain evidence="13">Stay&amp;Tobe</strain>
        <tissue evidence="13">Testes</tissue>
    </source>
</reference>
<dbReference type="FunFam" id="3.30.160.60:FF:001465">
    <property type="entry name" value="Zinc finger protein 560"/>
    <property type="match status" value="1"/>
</dbReference>
<evidence type="ECO:0000256" key="5">
    <source>
        <dbReference type="ARBA" id="ARBA00022771"/>
    </source>
</evidence>
<comment type="caution">
    <text evidence="13">The sequence shown here is derived from an EMBL/GenBank/DDBJ whole genome shotgun (WGS) entry which is preliminary data.</text>
</comment>
<keyword evidence="14" id="KW-1185">Reference proteome</keyword>
<evidence type="ECO:0000313" key="13">
    <source>
        <dbReference type="EMBL" id="KAJ9577373.1"/>
    </source>
</evidence>
<dbReference type="GO" id="GO:0008270">
    <property type="term" value="F:zinc ion binding"/>
    <property type="evidence" value="ECO:0007669"/>
    <property type="project" value="UniProtKB-KW"/>
</dbReference>
<organism evidence="13 14">
    <name type="scientific">Diploptera punctata</name>
    <name type="common">Pacific beetle cockroach</name>
    <dbReference type="NCBI Taxonomy" id="6984"/>
    <lineage>
        <taxon>Eukaryota</taxon>
        <taxon>Metazoa</taxon>
        <taxon>Ecdysozoa</taxon>
        <taxon>Arthropoda</taxon>
        <taxon>Hexapoda</taxon>
        <taxon>Insecta</taxon>
        <taxon>Pterygota</taxon>
        <taxon>Neoptera</taxon>
        <taxon>Polyneoptera</taxon>
        <taxon>Dictyoptera</taxon>
        <taxon>Blattodea</taxon>
        <taxon>Blaberoidea</taxon>
        <taxon>Blaberidae</taxon>
        <taxon>Diplopterinae</taxon>
        <taxon>Diploptera</taxon>
    </lineage>
</organism>
<feature type="domain" description="C2H2-type" evidence="12">
    <location>
        <begin position="218"/>
        <end position="245"/>
    </location>
</feature>
<keyword evidence="5 11" id="KW-0863">Zinc-finger</keyword>
<evidence type="ECO:0000313" key="14">
    <source>
        <dbReference type="Proteomes" id="UP001233999"/>
    </source>
</evidence>
<dbReference type="FunFam" id="3.30.160.60:FF:000100">
    <property type="entry name" value="Zinc finger 45-like"/>
    <property type="match status" value="1"/>
</dbReference>
<dbReference type="GO" id="GO:0005634">
    <property type="term" value="C:nucleus"/>
    <property type="evidence" value="ECO:0007669"/>
    <property type="project" value="UniProtKB-SubCell"/>
</dbReference>
<evidence type="ECO:0000256" key="7">
    <source>
        <dbReference type="ARBA" id="ARBA00023015"/>
    </source>
</evidence>
<comment type="similarity">
    <text evidence="2">Belongs to the krueppel C2H2-type zinc-finger protein family.</text>
</comment>
<dbReference type="PANTHER" id="PTHR16515">
    <property type="entry name" value="PR DOMAIN ZINC FINGER PROTEIN"/>
    <property type="match status" value="1"/>
</dbReference>
<dbReference type="Gene3D" id="3.30.160.60">
    <property type="entry name" value="Classic Zinc Finger"/>
    <property type="match status" value="6"/>
</dbReference>
<keyword evidence="6" id="KW-0862">Zinc</keyword>
<evidence type="ECO:0000256" key="10">
    <source>
        <dbReference type="ARBA" id="ARBA00023242"/>
    </source>
</evidence>
<dbReference type="InterPro" id="IPR013087">
    <property type="entry name" value="Znf_C2H2_type"/>
</dbReference>
<evidence type="ECO:0000256" key="8">
    <source>
        <dbReference type="ARBA" id="ARBA00023125"/>
    </source>
</evidence>
<dbReference type="FunFam" id="3.30.160.60:FF:001064">
    <property type="entry name" value="Zinc finger protein 425"/>
    <property type="match status" value="1"/>
</dbReference>
<comment type="subcellular location">
    <subcellularLocation>
        <location evidence="1">Nucleus</location>
    </subcellularLocation>
</comment>
<dbReference type="GO" id="GO:0000122">
    <property type="term" value="P:negative regulation of transcription by RNA polymerase II"/>
    <property type="evidence" value="ECO:0007669"/>
    <property type="project" value="UniProtKB-ARBA"/>
</dbReference>
<reference evidence="13" key="1">
    <citation type="journal article" date="2023" name="IScience">
        <title>Live-bearing cockroach genome reveals convergent evolutionary mechanisms linked to viviparity in insects and beyond.</title>
        <authorList>
            <person name="Fouks B."/>
            <person name="Harrison M.C."/>
            <person name="Mikhailova A.A."/>
            <person name="Marchal E."/>
            <person name="English S."/>
            <person name="Carruthers M."/>
            <person name="Jennings E.C."/>
            <person name="Chiamaka E.L."/>
            <person name="Frigard R.A."/>
            <person name="Pippel M."/>
            <person name="Attardo G.M."/>
            <person name="Benoit J.B."/>
            <person name="Bornberg-Bauer E."/>
            <person name="Tobe S.S."/>
        </authorList>
    </citation>
    <scope>NUCLEOTIDE SEQUENCE</scope>
    <source>
        <strain evidence="13">Stay&amp;Tobe</strain>
    </source>
</reference>
<dbReference type="PROSITE" id="PS50157">
    <property type="entry name" value="ZINC_FINGER_C2H2_2"/>
    <property type="match status" value="6"/>
</dbReference>
<keyword evidence="8" id="KW-0238">DNA-binding</keyword>
<dbReference type="Proteomes" id="UP001233999">
    <property type="component" value="Unassembled WGS sequence"/>
</dbReference>
<feature type="domain" description="C2H2-type" evidence="12">
    <location>
        <begin position="190"/>
        <end position="217"/>
    </location>
</feature>
<dbReference type="AlphaFoldDB" id="A0AAD7ZCB5"/>
<keyword evidence="10" id="KW-0539">Nucleus</keyword>
<evidence type="ECO:0000256" key="4">
    <source>
        <dbReference type="ARBA" id="ARBA00022737"/>
    </source>
</evidence>
<keyword evidence="7" id="KW-0805">Transcription regulation</keyword>
<dbReference type="EMBL" id="JASPKZ010009364">
    <property type="protein sequence ID" value="KAJ9577373.1"/>
    <property type="molecule type" value="Genomic_DNA"/>
</dbReference>
<protein>
    <recommendedName>
        <fullName evidence="12">C2H2-type domain-containing protein</fullName>
    </recommendedName>
</protein>
<evidence type="ECO:0000256" key="1">
    <source>
        <dbReference type="ARBA" id="ARBA00004123"/>
    </source>
</evidence>
<keyword evidence="3" id="KW-0479">Metal-binding</keyword>
<evidence type="ECO:0000256" key="11">
    <source>
        <dbReference type="PROSITE-ProRule" id="PRU00042"/>
    </source>
</evidence>
<dbReference type="Pfam" id="PF00096">
    <property type="entry name" value="zf-C2H2"/>
    <property type="match status" value="5"/>
</dbReference>
<sequence length="300" mass="34719">MNCEVSIKHEDQVSADTEQDIKVEIKSEEDQIGNVDTKYVAFATVDTLASAETNLEESCSEESSEQFLENSQINTLVKFASSVVCTEESACSGNINNADGMYAPNQSSQKGHKDLTHNICEDEDYSIRQVGKSFKCSICNKFFSQKSNLNTHLRLHSNYKPFKCHVCNMLFSQKWNLYRHIRMHSNEKPFKCSVCNKSFGQKSHLISHIPSHIIEKSFKCHFCDKLFAHETYLNNHLPSHHNEKPFVCSFCGKSYFRKSVLTRHLRMHNDEKQYKCAVCNKSFHQKFNLNRHLHKLFKCK</sequence>
<gene>
    <name evidence="13" type="ORF">L9F63_006053</name>
</gene>
<evidence type="ECO:0000256" key="3">
    <source>
        <dbReference type="ARBA" id="ARBA00022723"/>
    </source>
</evidence>
<evidence type="ECO:0000256" key="9">
    <source>
        <dbReference type="ARBA" id="ARBA00023163"/>
    </source>
</evidence>
<feature type="domain" description="C2H2-type" evidence="12">
    <location>
        <begin position="134"/>
        <end position="161"/>
    </location>
</feature>
<dbReference type="SMART" id="SM00355">
    <property type="entry name" value="ZnF_C2H2"/>
    <property type="match status" value="6"/>
</dbReference>
<dbReference type="GO" id="GO:0003677">
    <property type="term" value="F:DNA binding"/>
    <property type="evidence" value="ECO:0007669"/>
    <property type="project" value="UniProtKB-KW"/>
</dbReference>
<dbReference type="PANTHER" id="PTHR16515:SF49">
    <property type="entry name" value="GASTRULA ZINC FINGER PROTEIN XLCGF49.1-LIKE-RELATED"/>
    <property type="match status" value="1"/>
</dbReference>
<feature type="domain" description="C2H2-type" evidence="12">
    <location>
        <begin position="274"/>
        <end position="292"/>
    </location>
</feature>
<evidence type="ECO:0000256" key="6">
    <source>
        <dbReference type="ARBA" id="ARBA00022833"/>
    </source>
</evidence>
<feature type="domain" description="C2H2-type" evidence="12">
    <location>
        <begin position="246"/>
        <end position="273"/>
    </location>
</feature>
<dbReference type="FunFam" id="3.30.160.60:FF:001049">
    <property type="entry name" value="zinc finger protein 319"/>
    <property type="match status" value="1"/>
</dbReference>
<dbReference type="InterPro" id="IPR036236">
    <property type="entry name" value="Znf_C2H2_sf"/>
</dbReference>
<evidence type="ECO:0000259" key="12">
    <source>
        <dbReference type="PROSITE" id="PS50157"/>
    </source>
</evidence>
<evidence type="ECO:0000256" key="2">
    <source>
        <dbReference type="ARBA" id="ARBA00006991"/>
    </source>
</evidence>
<dbReference type="PROSITE" id="PS00028">
    <property type="entry name" value="ZINC_FINGER_C2H2_1"/>
    <property type="match status" value="5"/>
</dbReference>
<feature type="domain" description="C2H2-type" evidence="12">
    <location>
        <begin position="162"/>
        <end position="189"/>
    </location>
</feature>
<keyword evidence="9" id="KW-0804">Transcription</keyword>
<accession>A0AAD7ZCB5</accession>
<dbReference type="FunFam" id="3.30.160.60:FF:001156">
    <property type="entry name" value="Zinc finger protein 407"/>
    <property type="match status" value="1"/>
</dbReference>
<dbReference type="InterPro" id="IPR050331">
    <property type="entry name" value="Zinc_finger"/>
</dbReference>
<dbReference type="SUPFAM" id="SSF57667">
    <property type="entry name" value="beta-beta-alpha zinc fingers"/>
    <property type="match status" value="3"/>
</dbReference>